<dbReference type="InterPro" id="IPR049874">
    <property type="entry name" value="ROK_cs"/>
</dbReference>
<gene>
    <name evidence="2" type="ORF">GJB61_09680</name>
</gene>
<dbReference type="AlphaFoldDB" id="A0A7X2H4A8"/>
<dbReference type="Proteomes" id="UP000463051">
    <property type="component" value="Unassembled WGS sequence"/>
</dbReference>
<sequence>MISYPDDSVAIGVDIGGTKIRFGLVRSDGLIFHTLVLPTKAAEQRVMEQVYAGIEQILLVWENSLASHRLNGIGIGSAGQIDFLRGTVHFASELIPGYTATPVKDLVTQRFNLPVYIDNDVNVLALAESRFGAGMDCRNMVCLALGTGVGGAVIADGRLLHGVNGGAGEIGHMSVNMNGPACICGSYGCLEIYASGTGIFNRYQELTVLNIKKQATSANDVVERWLSGEMAARQVIEMTIAGLGAAIASLIHIFNPEVVVIGGGIAELGEPLFAPLRSRISTLAMPSMLEAVRIVPAELGGSSNMVGAAIQVWEYGM</sequence>
<dbReference type="CDD" id="cd24068">
    <property type="entry name" value="ASKHA_NBD_ROK_FnNanK-like"/>
    <property type="match status" value="1"/>
</dbReference>
<proteinExistence type="inferred from homology"/>
<dbReference type="Pfam" id="PF00480">
    <property type="entry name" value="ROK"/>
    <property type="match status" value="1"/>
</dbReference>
<accession>A0A7X2H4A8</accession>
<dbReference type="SUPFAM" id="SSF53067">
    <property type="entry name" value="Actin-like ATPase domain"/>
    <property type="match status" value="1"/>
</dbReference>
<dbReference type="Gene3D" id="3.30.420.40">
    <property type="match status" value="2"/>
</dbReference>
<dbReference type="EMBL" id="WJXB01000003">
    <property type="protein sequence ID" value="MRN53261.1"/>
    <property type="molecule type" value="Genomic_DNA"/>
</dbReference>
<organism evidence="2 3">
    <name type="scientific">Paenibacillus monticola</name>
    <dbReference type="NCBI Taxonomy" id="2666075"/>
    <lineage>
        <taxon>Bacteria</taxon>
        <taxon>Bacillati</taxon>
        <taxon>Bacillota</taxon>
        <taxon>Bacilli</taxon>
        <taxon>Bacillales</taxon>
        <taxon>Paenibacillaceae</taxon>
        <taxon>Paenibacillus</taxon>
    </lineage>
</organism>
<dbReference type="PANTHER" id="PTHR18964:SF149">
    <property type="entry name" value="BIFUNCTIONAL UDP-N-ACETYLGLUCOSAMINE 2-EPIMERASE_N-ACETYLMANNOSAMINE KINASE"/>
    <property type="match status" value="1"/>
</dbReference>
<evidence type="ECO:0000256" key="1">
    <source>
        <dbReference type="ARBA" id="ARBA00006479"/>
    </source>
</evidence>
<comment type="similarity">
    <text evidence="1">Belongs to the ROK (NagC/XylR) family.</text>
</comment>
<dbReference type="InterPro" id="IPR000600">
    <property type="entry name" value="ROK"/>
</dbReference>
<dbReference type="PROSITE" id="PS01125">
    <property type="entry name" value="ROK"/>
    <property type="match status" value="1"/>
</dbReference>
<evidence type="ECO:0000313" key="3">
    <source>
        <dbReference type="Proteomes" id="UP000463051"/>
    </source>
</evidence>
<reference evidence="2 3" key="1">
    <citation type="submission" date="2019-11" db="EMBL/GenBank/DDBJ databases">
        <title>Paenibacillus monticola sp. nov., a novel PGPR strain isolated from mountain sample in China.</title>
        <authorList>
            <person name="Zhao Q."/>
            <person name="Li H.-P."/>
            <person name="Zhang J.-L."/>
        </authorList>
    </citation>
    <scope>NUCLEOTIDE SEQUENCE [LARGE SCALE GENOMIC DNA]</scope>
    <source>
        <strain evidence="2 3">LC-T2</strain>
    </source>
</reference>
<keyword evidence="3" id="KW-1185">Reference proteome</keyword>
<dbReference type="InterPro" id="IPR043129">
    <property type="entry name" value="ATPase_NBD"/>
</dbReference>
<evidence type="ECO:0000313" key="2">
    <source>
        <dbReference type="EMBL" id="MRN53261.1"/>
    </source>
</evidence>
<dbReference type="RefSeq" id="WP_154118307.1">
    <property type="nucleotide sequence ID" value="NZ_WJXB01000003.1"/>
</dbReference>
<dbReference type="PANTHER" id="PTHR18964">
    <property type="entry name" value="ROK (REPRESSOR, ORF, KINASE) FAMILY"/>
    <property type="match status" value="1"/>
</dbReference>
<name>A0A7X2H4A8_9BACL</name>
<comment type="caution">
    <text evidence="2">The sequence shown here is derived from an EMBL/GenBank/DDBJ whole genome shotgun (WGS) entry which is preliminary data.</text>
</comment>
<protein>
    <submittedName>
        <fullName evidence="2">ROK family protein</fullName>
    </submittedName>
</protein>